<protein>
    <recommendedName>
        <fullName evidence="2">phosphoribosylglycinamide formyltransferase 1</fullName>
        <ecNumber evidence="2">2.1.2.2</ecNumber>
    </recommendedName>
    <alternativeName>
        <fullName evidence="7">5'-phosphoribosylglycinamide transformylase</fullName>
    </alternativeName>
    <alternativeName>
        <fullName evidence="6">GAR transformylase</fullName>
    </alternativeName>
</protein>
<evidence type="ECO:0000256" key="6">
    <source>
        <dbReference type="ARBA" id="ARBA00041324"/>
    </source>
</evidence>
<proteinExistence type="inferred from homology"/>
<evidence type="ECO:0000256" key="2">
    <source>
        <dbReference type="ARBA" id="ARBA00012254"/>
    </source>
</evidence>
<dbReference type="Gene3D" id="3.40.50.170">
    <property type="entry name" value="Formyl transferase, N-terminal domain"/>
    <property type="match status" value="1"/>
</dbReference>
<keyword evidence="3 10" id="KW-0808">Transferase</keyword>
<dbReference type="InterPro" id="IPR036477">
    <property type="entry name" value="Formyl_transf_N_sf"/>
</dbReference>
<evidence type="ECO:0000313" key="10">
    <source>
        <dbReference type="EMBL" id="CAA9299824.1"/>
    </source>
</evidence>
<dbReference type="PROSITE" id="PS00373">
    <property type="entry name" value="GART"/>
    <property type="match status" value="1"/>
</dbReference>
<dbReference type="InterPro" id="IPR002376">
    <property type="entry name" value="Formyl_transf_N"/>
</dbReference>
<name>A0A6J4KB90_9BACT</name>
<evidence type="ECO:0000256" key="8">
    <source>
        <dbReference type="ARBA" id="ARBA00047664"/>
    </source>
</evidence>
<comment type="pathway">
    <text evidence="1">Purine metabolism; IMP biosynthesis via de novo pathway; N(2)-formyl-N(1)-(5-phospho-D-ribosyl)glycinamide from N(1)-(5-phospho-D-ribosyl)glycinamide (10-formyl THF route): step 1/1.</text>
</comment>
<keyword evidence="4" id="KW-0658">Purine biosynthesis</keyword>
<dbReference type="GO" id="GO:0005737">
    <property type="term" value="C:cytoplasm"/>
    <property type="evidence" value="ECO:0007669"/>
    <property type="project" value="TreeGrafter"/>
</dbReference>
<comment type="similarity">
    <text evidence="5">Belongs to the GART family.</text>
</comment>
<sequence length="189" mass="19639">RAGALARAAARGVAAEAFDAADPAAIPALLARHDVELVVLAGYLKLVPPPVARALRGRMLNVHPSLLPAFGGRGMHGARVHQAVIASGARVSGATVHFVDEAYDRGPIAAQWPVPVFEEDSAETLAARVLRVEHHLLPRVVDAVAAGTLALDDDGRVRGAFLVGNPGESFALRHGDDALPASLDAALTR</sequence>
<evidence type="ECO:0000256" key="5">
    <source>
        <dbReference type="ARBA" id="ARBA00038440"/>
    </source>
</evidence>
<evidence type="ECO:0000256" key="4">
    <source>
        <dbReference type="ARBA" id="ARBA00022755"/>
    </source>
</evidence>
<comment type="catalytic activity">
    <reaction evidence="8">
        <text>N(1)-(5-phospho-beta-D-ribosyl)glycinamide + (6R)-10-formyltetrahydrofolate = N(2)-formyl-N(1)-(5-phospho-beta-D-ribosyl)glycinamide + (6S)-5,6,7,8-tetrahydrofolate + H(+)</text>
        <dbReference type="Rhea" id="RHEA:15053"/>
        <dbReference type="ChEBI" id="CHEBI:15378"/>
        <dbReference type="ChEBI" id="CHEBI:57453"/>
        <dbReference type="ChEBI" id="CHEBI:143788"/>
        <dbReference type="ChEBI" id="CHEBI:147286"/>
        <dbReference type="ChEBI" id="CHEBI:195366"/>
        <dbReference type="EC" id="2.1.2.2"/>
    </reaction>
</comment>
<dbReference type="EC" id="2.1.2.2" evidence="2"/>
<feature type="non-terminal residue" evidence="10">
    <location>
        <position position="1"/>
    </location>
</feature>
<dbReference type="AlphaFoldDB" id="A0A6J4KB90"/>
<dbReference type="SUPFAM" id="SSF53328">
    <property type="entry name" value="Formyltransferase"/>
    <property type="match status" value="1"/>
</dbReference>
<dbReference type="EMBL" id="CADCTU010000157">
    <property type="protein sequence ID" value="CAA9299824.1"/>
    <property type="molecule type" value="Genomic_DNA"/>
</dbReference>
<dbReference type="PANTHER" id="PTHR43369">
    <property type="entry name" value="PHOSPHORIBOSYLGLYCINAMIDE FORMYLTRANSFERASE"/>
    <property type="match status" value="1"/>
</dbReference>
<feature type="domain" description="Formyl transferase N-terminal" evidence="9">
    <location>
        <begin position="23"/>
        <end position="141"/>
    </location>
</feature>
<dbReference type="PANTHER" id="PTHR43369:SF2">
    <property type="entry name" value="PHOSPHORIBOSYLGLYCINAMIDE FORMYLTRANSFERASE"/>
    <property type="match status" value="1"/>
</dbReference>
<organism evidence="10">
    <name type="scientific">uncultured Gemmatimonadaceae bacterium</name>
    <dbReference type="NCBI Taxonomy" id="246130"/>
    <lineage>
        <taxon>Bacteria</taxon>
        <taxon>Pseudomonadati</taxon>
        <taxon>Gemmatimonadota</taxon>
        <taxon>Gemmatimonadia</taxon>
        <taxon>Gemmatimonadales</taxon>
        <taxon>Gemmatimonadaceae</taxon>
        <taxon>environmental samples</taxon>
    </lineage>
</organism>
<reference evidence="10" key="1">
    <citation type="submission" date="2020-02" db="EMBL/GenBank/DDBJ databases">
        <authorList>
            <person name="Meier V. D."/>
        </authorList>
    </citation>
    <scope>NUCLEOTIDE SEQUENCE</scope>
    <source>
        <strain evidence="10">AVDCRST_MAG11</strain>
    </source>
</reference>
<evidence type="ECO:0000256" key="7">
    <source>
        <dbReference type="ARBA" id="ARBA00041682"/>
    </source>
</evidence>
<dbReference type="GO" id="GO:0006189">
    <property type="term" value="P:'de novo' IMP biosynthetic process"/>
    <property type="evidence" value="ECO:0007669"/>
    <property type="project" value="TreeGrafter"/>
</dbReference>
<evidence type="ECO:0000256" key="3">
    <source>
        <dbReference type="ARBA" id="ARBA00022679"/>
    </source>
</evidence>
<dbReference type="InterPro" id="IPR001555">
    <property type="entry name" value="GART_AS"/>
</dbReference>
<dbReference type="GO" id="GO:0004644">
    <property type="term" value="F:phosphoribosylglycinamide formyltransferase activity"/>
    <property type="evidence" value="ECO:0007669"/>
    <property type="project" value="UniProtKB-EC"/>
</dbReference>
<accession>A0A6J4KB90</accession>
<gene>
    <name evidence="10" type="ORF">AVDCRST_MAG11-742</name>
</gene>
<evidence type="ECO:0000256" key="1">
    <source>
        <dbReference type="ARBA" id="ARBA00005054"/>
    </source>
</evidence>
<dbReference type="Pfam" id="PF00551">
    <property type="entry name" value="Formyl_trans_N"/>
    <property type="match status" value="1"/>
</dbReference>
<evidence type="ECO:0000259" key="9">
    <source>
        <dbReference type="Pfam" id="PF00551"/>
    </source>
</evidence>